<protein>
    <submittedName>
        <fullName evidence="2">Uncharacterized protein</fullName>
    </submittedName>
</protein>
<organism evidence="2 3">
    <name type="scientific">Mycolicibacterium frederiksbergense</name>
    <dbReference type="NCBI Taxonomy" id="117567"/>
    <lineage>
        <taxon>Bacteria</taxon>
        <taxon>Bacillati</taxon>
        <taxon>Actinomycetota</taxon>
        <taxon>Actinomycetes</taxon>
        <taxon>Mycobacteriales</taxon>
        <taxon>Mycobacteriaceae</taxon>
        <taxon>Mycolicibacterium</taxon>
    </lineage>
</organism>
<evidence type="ECO:0000313" key="2">
    <source>
        <dbReference type="EMBL" id="MDH6194066.1"/>
    </source>
</evidence>
<name>A0ABT6KTL8_9MYCO</name>
<comment type="caution">
    <text evidence="2">The sequence shown here is derived from an EMBL/GenBank/DDBJ whole genome shotgun (WGS) entry which is preliminary data.</text>
</comment>
<dbReference type="EMBL" id="JARXVE010000001">
    <property type="protein sequence ID" value="MDH6194066.1"/>
    <property type="molecule type" value="Genomic_DNA"/>
</dbReference>
<dbReference type="Proteomes" id="UP001160130">
    <property type="component" value="Unassembled WGS sequence"/>
</dbReference>
<keyword evidence="3" id="KW-1185">Reference proteome</keyword>
<evidence type="ECO:0000313" key="3">
    <source>
        <dbReference type="Proteomes" id="UP001160130"/>
    </source>
</evidence>
<feature type="region of interest" description="Disordered" evidence="1">
    <location>
        <begin position="1"/>
        <end position="22"/>
    </location>
</feature>
<accession>A0ABT6KTL8</accession>
<reference evidence="2 3" key="1">
    <citation type="submission" date="2023-04" db="EMBL/GenBank/DDBJ databases">
        <title>Forest soil microbial communities from Buena Vista Peninsula, Colon Province, Panama.</title>
        <authorList>
            <person name="Bouskill N."/>
        </authorList>
    </citation>
    <scope>NUCLEOTIDE SEQUENCE [LARGE SCALE GENOMIC DNA]</scope>
    <source>
        <strain evidence="2 3">AC80</strain>
    </source>
</reference>
<proteinExistence type="predicted"/>
<evidence type="ECO:0000256" key="1">
    <source>
        <dbReference type="SAM" id="MobiDB-lite"/>
    </source>
</evidence>
<gene>
    <name evidence="2" type="ORF">M2272_000687</name>
</gene>
<sequence>MLRPKANGHNSRHIDSAIGAGGSSGGAGGLNLIDLMKTATFLANPPYSFLPYSDVC</sequence>